<feature type="transmembrane region" description="Helical" evidence="7">
    <location>
        <begin position="40"/>
        <end position="63"/>
    </location>
</feature>
<dbReference type="SUPFAM" id="SSF160964">
    <property type="entry name" value="MalF N-terminal region-like"/>
    <property type="match status" value="1"/>
</dbReference>
<evidence type="ECO:0000313" key="10">
    <source>
        <dbReference type="EMBL" id="GAA1775437.1"/>
    </source>
</evidence>
<dbReference type="Proteomes" id="UP001500655">
    <property type="component" value="Unassembled WGS sequence"/>
</dbReference>
<evidence type="ECO:0000256" key="4">
    <source>
        <dbReference type="ARBA" id="ARBA00022692"/>
    </source>
</evidence>
<feature type="transmembrane region" description="Helical" evidence="7">
    <location>
        <begin position="296"/>
        <end position="316"/>
    </location>
</feature>
<dbReference type="EMBL" id="BAAALS010000043">
    <property type="protein sequence ID" value="GAA1775437.1"/>
    <property type="molecule type" value="Genomic_DNA"/>
</dbReference>
<keyword evidence="3" id="KW-1003">Cell membrane</keyword>
<dbReference type="PANTHER" id="PTHR30193">
    <property type="entry name" value="ABC TRANSPORTER PERMEASE PROTEIN"/>
    <property type="match status" value="1"/>
</dbReference>
<protein>
    <submittedName>
        <fullName evidence="10">Sugar ABC transporter permease</fullName>
    </submittedName>
</protein>
<evidence type="ECO:0000313" key="11">
    <source>
        <dbReference type="Proteomes" id="UP001500655"/>
    </source>
</evidence>
<sequence>MSLSTSAAPQHAVPPHRPRPRQSRGSSGGLTRFDLKFSPYLYIAPFFLLFGIFGLYPLIYTAWVSLHNWTLGGTHEWVGFQNYTDLFADAQFWQTMKNTIGIFLLSTVPQLLLALFLATLLNRNLRGRTALRMAIVIPNVTSVAAVAIVFGLLFSRDFGAINWFLGLFGVDAIDWRAHEWSSWTAISVMVDWRWTGYNALIFLAAMQAIPRDLYESAAIDGASQWRQFWQITLPLLRPTFLFIVIVSTIGGLQLFVEPLLFGNGRTNGGTTHQFQTLTMYMYSEAFENSRFGYGSAIAWAMFLLIVVASMVNFLFVRKSVK</sequence>
<dbReference type="CDD" id="cd06261">
    <property type="entry name" value="TM_PBP2"/>
    <property type="match status" value="1"/>
</dbReference>
<dbReference type="PANTHER" id="PTHR30193:SF37">
    <property type="entry name" value="INNER MEMBRANE ABC TRANSPORTER PERMEASE PROTEIN YCJO"/>
    <property type="match status" value="1"/>
</dbReference>
<keyword evidence="5 7" id="KW-1133">Transmembrane helix</keyword>
<comment type="similarity">
    <text evidence="7">Belongs to the binding-protein-dependent transport system permease family.</text>
</comment>
<evidence type="ECO:0000256" key="5">
    <source>
        <dbReference type="ARBA" id="ARBA00022989"/>
    </source>
</evidence>
<dbReference type="RefSeq" id="WP_344088006.1">
    <property type="nucleotide sequence ID" value="NZ_BAAALS010000043.1"/>
</dbReference>
<feature type="transmembrane region" description="Helical" evidence="7">
    <location>
        <begin position="133"/>
        <end position="154"/>
    </location>
</feature>
<comment type="subcellular location">
    <subcellularLocation>
        <location evidence="1 7">Cell membrane</location>
        <topology evidence="1 7">Multi-pass membrane protein</topology>
    </subcellularLocation>
</comment>
<reference evidence="11" key="1">
    <citation type="journal article" date="2019" name="Int. J. Syst. Evol. Microbiol.">
        <title>The Global Catalogue of Microorganisms (GCM) 10K type strain sequencing project: providing services to taxonomists for standard genome sequencing and annotation.</title>
        <authorList>
            <consortium name="The Broad Institute Genomics Platform"/>
            <consortium name="The Broad Institute Genome Sequencing Center for Infectious Disease"/>
            <person name="Wu L."/>
            <person name="Ma J."/>
        </authorList>
    </citation>
    <scope>NUCLEOTIDE SEQUENCE [LARGE SCALE GENOMIC DNA]</scope>
    <source>
        <strain evidence="11">JCM 13249</strain>
    </source>
</reference>
<evidence type="ECO:0000256" key="7">
    <source>
        <dbReference type="RuleBase" id="RU363032"/>
    </source>
</evidence>
<dbReference type="Pfam" id="PF00528">
    <property type="entry name" value="BPD_transp_1"/>
    <property type="match status" value="1"/>
</dbReference>
<keyword evidence="11" id="KW-1185">Reference proteome</keyword>
<dbReference type="InterPro" id="IPR051393">
    <property type="entry name" value="ABC_transporter_permease"/>
</dbReference>
<gene>
    <name evidence="10" type="ORF">GCM10009681_53730</name>
</gene>
<organism evidence="10 11">
    <name type="scientific">Luedemannella helvata</name>
    <dbReference type="NCBI Taxonomy" id="349315"/>
    <lineage>
        <taxon>Bacteria</taxon>
        <taxon>Bacillati</taxon>
        <taxon>Actinomycetota</taxon>
        <taxon>Actinomycetes</taxon>
        <taxon>Micromonosporales</taxon>
        <taxon>Micromonosporaceae</taxon>
        <taxon>Luedemannella</taxon>
    </lineage>
</organism>
<feature type="transmembrane region" description="Helical" evidence="7">
    <location>
        <begin position="100"/>
        <end position="121"/>
    </location>
</feature>
<evidence type="ECO:0000256" key="2">
    <source>
        <dbReference type="ARBA" id="ARBA00022448"/>
    </source>
</evidence>
<dbReference type="InterPro" id="IPR000515">
    <property type="entry name" value="MetI-like"/>
</dbReference>
<evidence type="ECO:0000259" key="9">
    <source>
        <dbReference type="PROSITE" id="PS50928"/>
    </source>
</evidence>
<feature type="domain" description="ABC transmembrane type-1" evidence="9">
    <location>
        <begin position="96"/>
        <end position="314"/>
    </location>
</feature>
<accession>A0ABP4XBI2</accession>
<comment type="caution">
    <text evidence="10">The sequence shown here is derived from an EMBL/GenBank/DDBJ whole genome shotgun (WGS) entry which is preliminary data.</text>
</comment>
<evidence type="ECO:0000256" key="3">
    <source>
        <dbReference type="ARBA" id="ARBA00022475"/>
    </source>
</evidence>
<name>A0ABP4XBI2_9ACTN</name>
<evidence type="ECO:0000256" key="8">
    <source>
        <dbReference type="SAM" id="MobiDB-lite"/>
    </source>
</evidence>
<dbReference type="SUPFAM" id="SSF161098">
    <property type="entry name" value="MetI-like"/>
    <property type="match status" value="1"/>
</dbReference>
<dbReference type="Gene3D" id="1.10.3720.10">
    <property type="entry name" value="MetI-like"/>
    <property type="match status" value="1"/>
</dbReference>
<feature type="transmembrane region" description="Helical" evidence="7">
    <location>
        <begin position="235"/>
        <end position="256"/>
    </location>
</feature>
<feature type="region of interest" description="Disordered" evidence="8">
    <location>
        <begin position="1"/>
        <end position="27"/>
    </location>
</feature>
<keyword evidence="4 7" id="KW-0812">Transmembrane</keyword>
<proteinExistence type="inferred from homology"/>
<keyword evidence="2 7" id="KW-0813">Transport</keyword>
<dbReference type="PROSITE" id="PS50928">
    <property type="entry name" value="ABC_TM1"/>
    <property type="match status" value="1"/>
</dbReference>
<evidence type="ECO:0000256" key="6">
    <source>
        <dbReference type="ARBA" id="ARBA00023136"/>
    </source>
</evidence>
<dbReference type="InterPro" id="IPR035906">
    <property type="entry name" value="MetI-like_sf"/>
</dbReference>
<keyword evidence="6 7" id="KW-0472">Membrane</keyword>
<evidence type="ECO:0000256" key="1">
    <source>
        <dbReference type="ARBA" id="ARBA00004651"/>
    </source>
</evidence>